<dbReference type="PANTHER" id="PTHR34351">
    <property type="entry name" value="SLR1927 PROTEIN-RELATED"/>
    <property type="match status" value="1"/>
</dbReference>
<name>A0A4P6FT88_9MICO</name>
<organism evidence="3 4">
    <name type="scientific">Agromyces protaetiae</name>
    <dbReference type="NCBI Taxonomy" id="2509455"/>
    <lineage>
        <taxon>Bacteria</taxon>
        <taxon>Bacillati</taxon>
        <taxon>Actinomycetota</taxon>
        <taxon>Actinomycetes</taxon>
        <taxon>Micrococcales</taxon>
        <taxon>Microbacteriaceae</taxon>
        <taxon>Agromyces</taxon>
    </lineage>
</organism>
<evidence type="ECO:0000313" key="4">
    <source>
        <dbReference type="Proteomes" id="UP000291259"/>
    </source>
</evidence>
<keyword evidence="4" id="KW-1185">Reference proteome</keyword>
<dbReference type="InterPro" id="IPR002881">
    <property type="entry name" value="DUF58"/>
</dbReference>
<proteinExistence type="predicted"/>
<dbReference type="PANTHER" id="PTHR34351:SF1">
    <property type="entry name" value="SLR1927 PROTEIN"/>
    <property type="match status" value="1"/>
</dbReference>
<gene>
    <name evidence="3" type="ORF">ET445_10905</name>
</gene>
<dbReference type="Pfam" id="PF01882">
    <property type="entry name" value="DUF58"/>
    <property type="match status" value="1"/>
</dbReference>
<dbReference type="EMBL" id="CP035491">
    <property type="protein sequence ID" value="QAY73778.1"/>
    <property type="molecule type" value="Genomic_DNA"/>
</dbReference>
<dbReference type="OrthoDB" id="9812729at2"/>
<evidence type="ECO:0000259" key="2">
    <source>
        <dbReference type="Pfam" id="PF01882"/>
    </source>
</evidence>
<keyword evidence="1" id="KW-1133">Transmembrane helix</keyword>
<evidence type="ECO:0000313" key="3">
    <source>
        <dbReference type="EMBL" id="QAY73778.1"/>
    </source>
</evidence>
<feature type="domain" description="DUF58" evidence="2">
    <location>
        <begin position="218"/>
        <end position="293"/>
    </location>
</feature>
<evidence type="ECO:0000256" key="1">
    <source>
        <dbReference type="SAM" id="Phobius"/>
    </source>
</evidence>
<reference evidence="3 4" key="1">
    <citation type="submission" date="2019-01" db="EMBL/GenBank/DDBJ databases">
        <title>Genome sequencing of strain FW100M-8.</title>
        <authorList>
            <person name="Heo J."/>
            <person name="Kim S.-J."/>
            <person name="Kim J.-S."/>
            <person name="Hong S.-B."/>
            <person name="Kwon S.-W."/>
        </authorList>
    </citation>
    <scope>NUCLEOTIDE SEQUENCE [LARGE SCALE GENOMIC DNA]</scope>
    <source>
        <strain evidence="3 4">FW100M-8</strain>
    </source>
</reference>
<feature type="transmembrane region" description="Helical" evidence="1">
    <location>
        <begin position="21"/>
        <end position="38"/>
    </location>
</feature>
<sequence>MTRMSRATRRRAALPRFTRRGAALLICGVLLFSITPWFDLRDLMLLAFIGILLPVVALGYVFVRTPSLAVRRTFEPAVVGAGGSARVLLAVQNRGRRALDSADWRDTAPNRLQTPPEAILPALGPWERLMPRGDDTAKLEYRLRVPYRGVFEIGPLKVTTTDPFGLASIVREVGTAHELVVTPTVTALDPALGTAAAVDGVLHGVQRRTHPNADEFIAREYRHGDPMRRVHWPATARRGELMVRDEEQRGDPEARLVVDTTLSGRAGRGAVRSEEDPRHAGFELAMEIAASVGTHLLERGFQVRVDRLADPVHQPLSEASPDGYRSPGGEHALLEDLARVENPLLDARHGASDDDPAAIPVSHDARMPGYAVLVDPDAAQVQLLVALRPALSPAVAFVVPGVSSRVVEALEDADWRIVPVRRAADLPEAWSIAGRTRQSAGGGSDAS</sequence>
<accession>A0A4P6FT88</accession>
<dbReference type="Proteomes" id="UP000291259">
    <property type="component" value="Chromosome"/>
</dbReference>
<keyword evidence="1" id="KW-0472">Membrane</keyword>
<dbReference type="KEGG" id="agf:ET445_10905"/>
<keyword evidence="1" id="KW-0812">Transmembrane</keyword>
<dbReference type="AlphaFoldDB" id="A0A4P6FT88"/>
<feature type="transmembrane region" description="Helical" evidence="1">
    <location>
        <begin position="44"/>
        <end position="63"/>
    </location>
</feature>
<protein>
    <submittedName>
        <fullName evidence="3">DUF58 domain-containing protein</fullName>
    </submittedName>
</protein>